<organism evidence="2">
    <name type="scientific">Pelagomonas calceolata</name>
    <dbReference type="NCBI Taxonomy" id="35677"/>
    <lineage>
        <taxon>Eukaryota</taxon>
        <taxon>Sar</taxon>
        <taxon>Stramenopiles</taxon>
        <taxon>Ochrophyta</taxon>
        <taxon>Pelagophyceae</taxon>
        <taxon>Pelagomonadales</taxon>
        <taxon>Pelagomonadaceae</taxon>
        <taxon>Pelagomonas</taxon>
    </lineage>
</organism>
<accession>A0A7S3ZWN5</accession>
<evidence type="ECO:0000313" key="4">
    <source>
        <dbReference type="Proteomes" id="UP000789595"/>
    </source>
</evidence>
<feature type="region of interest" description="Disordered" evidence="1">
    <location>
        <begin position="1"/>
        <end position="21"/>
    </location>
</feature>
<evidence type="ECO:0008006" key="5">
    <source>
        <dbReference type="Google" id="ProtNLM"/>
    </source>
</evidence>
<evidence type="ECO:0000313" key="3">
    <source>
        <dbReference type="EMBL" id="CAH0377729.1"/>
    </source>
</evidence>
<evidence type="ECO:0000313" key="2">
    <source>
        <dbReference type="EMBL" id="CAE0696439.1"/>
    </source>
</evidence>
<name>A0A7S3ZWN5_9STRA</name>
<dbReference type="EMBL" id="CAKKNE010000005">
    <property type="protein sequence ID" value="CAH0377729.1"/>
    <property type="molecule type" value="Genomic_DNA"/>
</dbReference>
<dbReference type="AlphaFoldDB" id="A0A7S3ZWN5"/>
<reference evidence="3" key="2">
    <citation type="submission" date="2021-11" db="EMBL/GenBank/DDBJ databases">
        <authorList>
            <consortium name="Genoscope - CEA"/>
            <person name="William W."/>
        </authorList>
    </citation>
    <scope>NUCLEOTIDE SEQUENCE</scope>
</reference>
<reference evidence="2" key="1">
    <citation type="submission" date="2021-01" db="EMBL/GenBank/DDBJ databases">
        <authorList>
            <person name="Corre E."/>
            <person name="Pelletier E."/>
            <person name="Niang G."/>
            <person name="Scheremetjew M."/>
            <person name="Finn R."/>
            <person name="Kale V."/>
            <person name="Holt S."/>
            <person name="Cochrane G."/>
            <person name="Meng A."/>
            <person name="Brown T."/>
            <person name="Cohen L."/>
        </authorList>
    </citation>
    <scope>NUCLEOTIDE SEQUENCE</scope>
    <source>
        <strain evidence="2">CCMP1756</strain>
    </source>
</reference>
<sequence>MHTLPQRCSKLHERTSRRDPGLTSIVAKANASRDSYESPFTPSSRRIYGVVVDAGNEMKLLCVIAAATTAQAFAPTRATTPTVCRGGGSELQAVKNSAFVFVKPHAVTPPTIELVKSKLTGAGLTILSEGDISSEDIDQKKLVDQHYYAIASKATITPPAELAVPDDKFTEFFGESWSDVLSQGRAFTAIDACKELGLSGSEMDEAWGAAKGAGKIIKLGGGFYAGQLAKGDSSIYTFNAFYMSMRDRFTQPGGSIHYFAVEWDASTLPWADFRGKLLGPTDPAAAPADSIRGLIYSDWKNLGLSGEPNTGDNGVHASASPFEGLAEKMNWLQVKPSEDAFGAAIIADGLDEATLAKWILDPVVTYPDGKGSLFDALEDSNVDACAAKLKELKALA</sequence>
<gene>
    <name evidence="2" type="ORF">PCAL00307_LOCUS11875</name>
    <name evidence="3" type="ORF">PECAL_5P22600</name>
</gene>
<dbReference type="Gene3D" id="3.30.70.141">
    <property type="entry name" value="Nucleoside diphosphate kinase-like domain"/>
    <property type="match status" value="1"/>
</dbReference>
<dbReference type="InterPro" id="IPR036850">
    <property type="entry name" value="NDK-like_dom_sf"/>
</dbReference>
<evidence type="ECO:0000256" key="1">
    <source>
        <dbReference type="SAM" id="MobiDB-lite"/>
    </source>
</evidence>
<proteinExistence type="predicted"/>
<protein>
    <recommendedName>
        <fullName evidence="5">Nucleoside-diphosphate kinase</fullName>
    </recommendedName>
</protein>
<feature type="compositionally biased region" description="Basic and acidic residues" evidence="1">
    <location>
        <begin position="10"/>
        <end position="20"/>
    </location>
</feature>
<dbReference type="Proteomes" id="UP000789595">
    <property type="component" value="Unassembled WGS sequence"/>
</dbReference>
<dbReference type="OrthoDB" id="2162449at2759"/>
<keyword evidence="4" id="KW-1185">Reference proteome</keyword>
<dbReference type="SUPFAM" id="SSF54919">
    <property type="entry name" value="Nucleoside diphosphate kinase, NDK"/>
    <property type="match status" value="1"/>
</dbReference>
<dbReference type="EMBL" id="HBIW01013833">
    <property type="protein sequence ID" value="CAE0696439.1"/>
    <property type="molecule type" value="Transcribed_RNA"/>
</dbReference>